<dbReference type="STRING" id="1423735.FC15_GL001538"/>
<evidence type="ECO:0000256" key="14">
    <source>
        <dbReference type="PIRSR" id="PIRSR001461-3"/>
    </source>
</evidence>
<dbReference type="CDD" id="cd00429">
    <property type="entry name" value="RPE"/>
    <property type="match status" value="1"/>
</dbReference>
<dbReference type="InterPro" id="IPR013785">
    <property type="entry name" value="Aldolase_TIM"/>
</dbReference>
<evidence type="ECO:0000313" key="16">
    <source>
        <dbReference type="Proteomes" id="UP000051315"/>
    </source>
</evidence>
<feature type="binding site" evidence="10">
    <location>
        <begin position="174"/>
        <end position="176"/>
    </location>
    <ligand>
        <name>substrate</name>
    </ligand>
</feature>
<evidence type="ECO:0000256" key="1">
    <source>
        <dbReference type="ARBA" id="ARBA00001782"/>
    </source>
</evidence>
<evidence type="ECO:0000256" key="10">
    <source>
        <dbReference type="HAMAP-Rule" id="MF_02227"/>
    </source>
</evidence>
<dbReference type="InterPro" id="IPR011060">
    <property type="entry name" value="RibuloseP-bd_barrel"/>
</dbReference>
<proteinExistence type="inferred from homology"/>
<comment type="caution">
    <text evidence="15">The sequence shown here is derived from an EMBL/GenBank/DDBJ whole genome shotgun (WGS) entry which is preliminary data.</text>
</comment>
<comment type="cofactor">
    <cofactor evidence="2">
        <name>Mn(2+)</name>
        <dbReference type="ChEBI" id="CHEBI:29035"/>
    </cofactor>
</comment>
<dbReference type="InterPro" id="IPR026019">
    <property type="entry name" value="Ribul_P_3_epim"/>
</dbReference>
<dbReference type="Proteomes" id="UP000051315">
    <property type="component" value="Unassembled WGS sequence"/>
</dbReference>
<evidence type="ECO:0000256" key="6">
    <source>
        <dbReference type="ARBA" id="ARBA00009541"/>
    </source>
</evidence>
<feature type="binding site" evidence="14">
    <location>
        <position position="176"/>
    </location>
    <ligand>
        <name>substrate</name>
    </ligand>
</feature>
<feature type="binding site" evidence="10 14">
    <location>
        <begin position="141"/>
        <end position="144"/>
    </location>
    <ligand>
        <name>substrate</name>
    </ligand>
</feature>
<feature type="active site" description="Proton acceptor" evidence="10 12">
    <location>
        <position position="34"/>
    </location>
</feature>
<sequence length="214" mass="23440">MIIVAPSLLSADLFKLSDQLKTIEASPAAYLHVDIMDGHYVPNINFGDKFVREVRAQTDLTLDCHIMVENPEQVVFDVAKAGGDILTFHPETTRHAYRLIEEIHKLGKKAGIAFDPALGISAYEDLLPIVDQVLVMTVSPGFGGQQFIEAMLPKIAEVKKWRAEKHAHFDIEVDGGINAQTGRQCVNSGANVLVAGSYVFGNGIQESIQKLSQL</sequence>
<comment type="pathway">
    <text evidence="10">Carbohydrate degradation.</text>
</comment>
<comment type="cofactor">
    <cofactor evidence="3">
        <name>Co(2+)</name>
        <dbReference type="ChEBI" id="CHEBI:48828"/>
    </cofactor>
</comment>
<feature type="binding site" evidence="10 13">
    <location>
        <position position="34"/>
    </location>
    <ligand>
        <name>a divalent metal cation</name>
        <dbReference type="ChEBI" id="CHEBI:60240"/>
    </ligand>
</feature>
<organism evidence="15 16">
    <name type="scientific">Lapidilactobacillus concavus DSM 17758</name>
    <dbReference type="NCBI Taxonomy" id="1423735"/>
    <lineage>
        <taxon>Bacteria</taxon>
        <taxon>Bacillati</taxon>
        <taxon>Bacillota</taxon>
        <taxon>Bacilli</taxon>
        <taxon>Lactobacillales</taxon>
        <taxon>Lactobacillaceae</taxon>
        <taxon>Lapidilactobacillus</taxon>
    </lineage>
</organism>
<dbReference type="Gene3D" id="3.20.20.70">
    <property type="entry name" value="Aldolase class I"/>
    <property type="match status" value="1"/>
</dbReference>
<evidence type="ECO:0000256" key="2">
    <source>
        <dbReference type="ARBA" id="ARBA00001936"/>
    </source>
</evidence>
<dbReference type="GO" id="GO:0019323">
    <property type="term" value="P:pentose catabolic process"/>
    <property type="evidence" value="ECO:0007669"/>
    <property type="project" value="UniProtKB-UniRule"/>
</dbReference>
<keyword evidence="13" id="KW-0862">Zinc</keyword>
<dbReference type="SUPFAM" id="SSF51366">
    <property type="entry name" value="Ribulose-phoshate binding barrel"/>
    <property type="match status" value="1"/>
</dbReference>
<dbReference type="PROSITE" id="PS01086">
    <property type="entry name" value="RIBUL_P_3_EPIMER_2"/>
    <property type="match status" value="1"/>
</dbReference>
<keyword evidence="9 10" id="KW-0413">Isomerase</keyword>
<evidence type="ECO:0000313" key="15">
    <source>
        <dbReference type="EMBL" id="KRM09966.1"/>
    </source>
</evidence>
<dbReference type="EMBL" id="AZFX01000041">
    <property type="protein sequence ID" value="KRM09966.1"/>
    <property type="molecule type" value="Genomic_DNA"/>
</dbReference>
<dbReference type="InterPro" id="IPR000056">
    <property type="entry name" value="Ribul_P_3_epim-like"/>
</dbReference>
<feature type="binding site" evidence="10 13">
    <location>
        <position position="32"/>
    </location>
    <ligand>
        <name>a divalent metal cation</name>
        <dbReference type="ChEBI" id="CHEBI:60240"/>
    </ligand>
</feature>
<dbReference type="NCBIfam" id="NF004076">
    <property type="entry name" value="PRK05581.1-4"/>
    <property type="match status" value="1"/>
</dbReference>
<feature type="active site" description="Proton donor" evidence="10 12">
    <location>
        <position position="174"/>
    </location>
</feature>
<reference evidence="15 16" key="1">
    <citation type="journal article" date="2015" name="Genome Announc.">
        <title>Expanding the biotechnology potential of lactobacilli through comparative genomics of 213 strains and associated genera.</title>
        <authorList>
            <person name="Sun Z."/>
            <person name="Harris H.M."/>
            <person name="McCann A."/>
            <person name="Guo C."/>
            <person name="Argimon S."/>
            <person name="Zhang W."/>
            <person name="Yang X."/>
            <person name="Jeffery I.B."/>
            <person name="Cooney J.C."/>
            <person name="Kagawa T.F."/>
            <person name="Liu W."/>
            <person name="Song Y."/>
            <person name="Salvetti E."/>
            <person name="Wrobel A."/>
            <person name="Rasinkangas P."/>
            <person name="Parkhill J."/>
            <person name="Rea M.C."/>
            <person name="O'Sullivan O."/>
            <person name="Ritari J."/>
            <person name="Douillard F.P."/>
            <person name="Paul Ross R."/>
            <person name="Yang R."/>
            <person name="Briner A.E."/>
            <person name="Felis G.E."/>
            <person name="de Vos W.M."/>
            <person name="Barrangou R."/>
            <person name="Klaenhammer T.R."/>
            <person name="Caufield P.W."/>
            <person name="Cui Y."/>
            <person name="Zhang H."/>
            <person name="O'Toole P.W."/>
        </authorList>
    </citation>
    <scope>NUCLEOTIDE SEQUENCE [LARGE SCALE GENOMIC DNA]</scope>
    <source>
        <strain evidence="15 16">DSM 17758</strain>
    </source>
</reference>
<feature type="binding site" evidence="10 14">
    <location>
        <begin position="196"/>
        <end position="197"/>
    </location>
    <ligand>
        <name>substrate</name>
    </ligand>
</feature>
<comment type="cofactor">
    <cofactor evidence="10 13">
        <name>a divalent metal cation</name>
        <dbReference type="ChEBI" id="CHEBI:60240"/>
    </cofactor>
    <text evidence="10 13">Binds 1 divalent metal cation per subunit.</text>
</comment>
<feature type="binding site" evidence="10 13">
    <location>
        <position position="65"/>
    </location>
    <ligand>
        <name>a divalent metal cation</name>
        <dbReference type="ChEBI" id="CHEBI:60240"/>
    </ligand>
</feature>
<dbReference type="PANTHER" id="PTHR11749">
    <property type="entry name" value="RIBULOSE-5-PHOSPHATE-3-EPIMERASE"/>
    <property type="match status" value="1"/>
</dbReference>
<comment type="cofactor">
    <cofactor evidence="5">
        <name>Fe(2+)</name>
        <dbReference type="ChEBI" id="CHEBI:29033"/>
    </cofactor>
</comment>
<evidence type="ECO:0000256" key="4">
    <source>
        <dbReference type="ARBA" id="ARBA00001947"/>
    </source>
</evidence>
<evidence type="ECO:0000256" key="3">
    <source>
        <dbReference type="ARBA" id="ARBA00001941"/>
    </source>
</evidence>
<accession>A0A0R1VW58</accession>
<dbReference type="PATRIC" id="fig|1423735.3.peg.1589"/>
<dbReference type="AlphaFoldDB" id="A0A0R1VW58"/>
<dbReference type="GO" id="GO:0006098">
    <property type="term" value="P:pentose-phosphate shunt"/>
    <property type="evidence" value="ECO:0007669"/>
    <property type="project" value="UniProtKB-UniRule"/>
</dbReference>
<dbReference type="OrthoDB" id="1645589at2"/>
<keyword evidence="16" id="KW-1185">Reference proteome</keyword>
<evidence type="ECO:0000256" key="9">
    <source>
        <dbReference type="ARBA" id="ARBA00023235"/>
    </source>
</evidence>
<dbReference type="PIRSF" id="PIRSF001461">
    <property type="entry name" value="RPE"/>
    <property type="match status" value="1"/>
</dbReference>
<evidence type="ECO:0000256" key="5">
    <source>
        <dbReference type="ARBA" id="ARBA00001954"/>
    </source>
</evidence>
<feature type="binding site" evidence="10 13">
    <location>
        <position position="174"/>
    </location>
    <ligand>
        <name>a divalent metal cation</name>
        <dbReference type="ChEBI" id="CHEBI:60240"/>
    </ligand>
</feature>
<keyword evidence="8 10" id="KW-0479">Metal-binding</keyword>
<comment type="similarity">
    <text evidence="6 10 11">Belongs to the ribulose-phosphate 3-epimerase family.</text>
</comment>
<comment type="function">
    <text evidence="10">Catalyzes the reversible epimerization of D-ribulose 5-phosphate to D-xylulose 5-phosphate.</text>
</comment>
<gene>
    <name evidence="10" type="primary">rpe</name>
    <name evidence="15" type="ORF">FC15_GL001538</name>
</gene>
<comment type="cofactor">
    <cofactor evidence="4">
        <name>Zn(2+)</name>
        <dbReference type="ChEBI" id="CHEBI:29105"/>
    </cofactor>
</comment>
<evidence type="ECO:0000256" key="11">
    <source>
        <dbReference type="PIRNR" id="PIRNR001461"/>
    </source>
</evidence>
<feature type="binding site" evidence="10 14">
    <location>
        <position position="65"/>
    </location>
    <ligand>
        <name>substrate</name>
    </ligand>
</feature>
<keyword evidence="13" id="KW-0464">Manganese</keyword>
<dbReference type="GO" id="GO:0046872">
    <property type="term" value="F:metal ion binding"/>
    <property type="evidence" value="ECO:0007669"/>
    <property type="project" value="UniProtKB-UniRule"/>
</dbReference>
<dbReference type="Pfam" id="PF00834">
    <property type="entry name" value="Ribul_P_3_epim"/>
    <property type="match status" value="1"/>
</dbReference>
<dbReference type="EC" id="5.1.3.1" evidence="7 10"/>
<name>A0A0R1VW58_9LACO</name>
<dbReference type="RefSeq" id="WP_057824480.1">
    <property type="nucleotide sequence ID" value="NZ_AZFX01000041.1"/>
</dbReference>
<evidence type="ECO:0000256" key="12">
    <source>
        <dbReference type="PIRSR" id="PIRSR001461-1"/>
    </source>
</evidence>
<dbReference type="NCBIfam" id="TIGR01163">
    <property type="entry name" value="rpe"/>
    <property type="match status" value="1"/>
</dbReference>
<evidence type="ECO:0000256" key="8">
    <source>
        <dbReference type="ARBA" id="ARBA00022723"/>
    </source>
</evidence>
<dbReference type="HAMAP" id="MF_02227">
    <property type="entry name" value="RPE"/>
    <property type="match status" value="1"/>
</dbReference>
<evidence type="ECO:0000256" key="13">
    <source>
        <dbReference type="PIRSR" id="PIRSR001461-2"/>
    </source>
</evidence>
<dbReference type="GO" id="GO:0005737">
    <property type="term" value="C:cytoplasm"/>
    <property type="evidence" value="ECO:0007669"/>
    <property type="project" value="UniProtKB-ARBA"/>
</dbReference>
<dbReference type="FunFam" id="3.20.20.70:FF:000004">
    <property type="entry name" value="Ribulose-phosphate 3-epimerase"/>
    <property type="match status" value="1"/>
</dbReference>
<comment type="catalytic activity">
    <reaction evidence="1 10 11">
        <text>D-ribulose 5-phosphate = D-xylulose 5-phosphate</text>
        <dbReference type="Rhea" id="RHEA:13677"/>
        <dbReference type="ChEBI" id="CHEBI:57737"/>
        <dbReference type="ChEBI" id="CHEBI:58121"/>
        <dbReference type="EC" id="5.1.3.1"/>
    </reaction>
</comment>
<keyword evidence="13" id="KW-0170">Cobalt</keyword>
<evidence type="ECO:0000256" key="7">
    <source>
        <dbReference type="ARBA" id="ARBA00013188"/>
    </source>
</evidence>
<protein>
    <recommendedName>
        <fullName evidence="7 10">Ribulose-phosphate 3-epimerase</fullName>
        <ecNumber evidence="7 10">5.1.3.1</ecNumber>
    </recommendedName>
</protein>
<dbReference type="GO" id="GO:0004750">
    <property type="term" value="F:D-ribulose-phosphate 3-epimerase activity"/>
    <property type="evidence" value="ECO:0007669"/>
    <property type="project" value="UniProtKB-UniRule"/>
</dbReference>
<feature type="binding site" evidence="10 14">
    <location>
        <position position="7"/>
    </location>
    <ligand>
        <name>substrate</name>
    </ligand>
</feature>
<keyword evidence="10 11" id="KW-0119">Carbohydrate metabolism</keyword>